<accession>A0A6S9KLT1</accession>
<keyword evidence="1" id="KW-1133">Transmembrane helix</keyword>
<keyword evidence="1" id="KW-0472">Membrane</keyword>
<dbReference type="InterPro" id="IPR036412">
    <property type="entry name" value="HAD-like_sf"/>
</dbReference>
<name>A0A6S9KLT1_HETAK</name>
<evidence type="ECO:0000313" key="3">
    <source>
        <dbReference type="EMBL" id="CAE0633446.1"/>
    </source>
</evidence>
<gene>
    <name evidence="2" type="ORF">HAKA00212_LOCUS12158</name>
    <name evidence="3" type="ORF">HAKA00212_LOCUS12159</name>
</gene>
<dbReference type="EMBL" id="HBIU01026292">
    <property type="protein sequence ID" value="CAE0633445.1"/>
    <property type="molecule type" value="Transcribed_RNA"/>
</dbReference>
<organism evidence="2">
    <name type="scientific">Heterosigma akashiwo</name>
    <name type="common">Chromophytic alga</name>
    <name type="synonym">Heterosigma carterae</name>
    <dbReference type="NCBI Taxonomy" id="2829"/>
    <lineage>
        <taxon>Eukaryota</taxon>
        <taxon>Sar</taxon>
        <taxon>Stramenopiles</taxon>
        <taxon>Ochrophyta</taxon>
        <taxon>Raphidophyceae</taxon>
        <taxon>Chattonellales</taxon>
        <taxon>Chattonellaceae</taxon>
        <taxon>Heterosigma</taxon>
    </lineage>
</organism>
<dbReference type="EMBL" id="HBIU01026293">
    <property type="protein sequence ID" value="CAE0633446.1"/>
    <property type="molecule type" value="Transcribed_RNA"/>
</dbReference>
<keyword evidence="1" id="KW-0812">Transmembrane</keyword>
<reference evidence="2" key="1">
    <citation type="submission" date="2021-01" db="EMBL/GenBank/DDBJ databases">
        <authorList>
            <person name="Corre E."/>
            <person name="Pelletier E."/>
            <person name="Niang G."/>
            <person name="Scheremetjew M."/>
            <person name="Finn R."/>
            <person name="Kale V."/>
            <person name="Holt S."/>
            <person name="Cochrane G."/>
            <person name="Meng A."/>
            <person name="Brown T."/>
            <person name="Cohen L."/>
        </authorList>
    </citation>
    <scope>NUCLEOTIDE SEQUENCE</scope>
    <source>
        <strain evidence="2">CCMP3107</strain>
    </source>
</reference>
<proteinExistence type="predicted"/>
<dbReference type="SUPFAM" id="SSF56784">
    <property type="entry name" value="HAD-like"/>
    <property type="match status" value="1"/>
</dbReference>
<dbReference type="AlphaFoldDB" id="A0A6S9KLT1"/>
<evidence type="ECO:0000313" key="2">
    <source>
        <dbReference type="EMBL" id="CAE0633445.1"/>
    </source>
</evidence>
<feature type="transmembrane region" description="Helical" evidence="1">
    <location>
        <begin position="6"/>
        <end position="25"/>
    </location>
</feature>
<protein>
    <submittedName>
        <fullName evidence="2">Uncharacterized protein</fullName>
    </submittedName>
</protein>
<evidence type="ECO:0000256" key="1">
    <source>
        <dbReference type="SAM" id="Phobius"/>
    </source>
</evidence>
<sequence>MIVVLKYKYLVFINFLMFSTAFSFIRKGSTLILRRSRASPHSCRKGMDVQMSSSSEPEPLINKQRKSIYAFDFDGVICDSEGETCLSAFKAIQAYWPEVVHQVPAEMAAGPKKIGTRTLKWPDSVDAAEPVALTECPDWLKVKMRALRPVVETGYENMLLERLCIEEEIMSIRTKDTTKSRPLTVAEIIANWDDLKANLMRRYDARVEELIEVFGTTRDSWIASDFEGWLGANSFYPVLDAVNNCTCDKYIITTKDKRFAYKLLENAGCPFEEDKIYGLGSGPKADTLAMLLDKYNSDAPDGEKTVIHFVEDKVETLEKICKDPRLDEVRLYFANWGYSTPSQKQIAKANPRVTCINAIEFMELTSAAYYTV</sequence>